<proteinExistence type="predicted"/>
<dbReference type="PROSITE" id="PS50158">
    <property type="entry name" value="ZF_CCHC"/>
    <property type="match status" value="1"/>
</dbReference>
<reference evidence="4" key="1">
    <citation type="submission" date="2019-07" db="EMBL/GenBank/DDBJ databases">
        <authorList>
            <person name="Dittberner H."/>
        </authorList>
    </citation>
    <scope>NUCLEOTIDE SEQUENCE [LARGE SCALE GENOMIC DNA]</scope>
</reference>
<dbReference type="SMART" id="SM00343">
    <property type="entry name" value="ZnF_C2HC"/>
    <property type="match status" value="1"/>
</dbReference>
<dbReference type="Proteomes" id="UP000489600">
    <property type="component" value="Unassembled WGS sequence"/>
</dbReference>
<feature type="domain" description="CCHC-type" evidence="3">
    <location>
        <begin position="80"/>
        <end position="96"/>
    </location>
</feature>
<name>A0A565BFW2_9BRAS</name>
<organism evidence="4 5">
    <name type="scientific">Arabis nemorensis</name>
    <dbReference type="NCBI Taxonomy" id="586526"/>
    <lineage>
        <taxon>Eukaryota</taxon>
        <taxon>Viridiplantae</taxon>
        <taxon>Streptophyta</taxon>
        <taxon>Embryophyta</taxon>
        <taxon>Tracheophyta</taxon>
        <taxon>Spermatophyta</taxon>
        <taxon>Magnoliopsida</taxon>
        <taxon>eudicotyledons</taxon>
        <taxon>Gunneridae</taxon>
        <taxon>Pentapetalae</taxon>
        <taxon>rosids</taxon>
        <taxon>malvids</taxon>
        <taxon>Brassicales</taxon>
        <taxon>Brassicaceae</taxon>
        <taxon>Arabideae</taxon>
        <taxon>Arabis</taxon>
    </lineage>
</organism>
<keyword evidence="1" id="KW-0479">Metal-binding</keyword>
<evidence type="ECO:0000259" key="3">
    <source>
        <dbReference type="PROSITE" id="PS50158"/>
    </source>
</evidence>
<feature type="region of interest" description="Disordered" evidence="2">
    <location>
        <begin position="34"/>
        <end position="58"/>
    </location>
</feature>
<sequence>MRQHLRVVSNMIRELKTAEDESLAAAKPFSEANVAGSTSGLKRKKGKRGNEAPNQPYPKRLKKFAKRGKRGGRKDKNKIKCYNCGSLGHFARKCTEAKKVSSLDSTCKYAYVSSCAMIAETHPLWIVDSGATDHVARNGEAFMEYRRIPKGPLSYMMSCMLLKFAGTLSLF</sequence>
<dbReference type="Gene3D" id="4.10.60.10">
    <property type="entry name" value="Zinc finger, CCHC-type"/>
    <property type="match status" value="1"/>
</dbReference>
<dbReference type="SUPFAM" id="SSF57756">
    <property type="entry name" value="Retrovirus zinc finger-like domains"/>
    <property type="match status" value="1"/>
</dbReference>
<keyword evidence="1" id="KW-0863">Zinc-finger</keyword>
<dbReference type="GO" id="GO:0003676">
    <property type="term" value="F:nucleic acid binding"/>
    <property type="evidence" value="ECO:0007669"/>
    <property type="project" value="InterPro"/>
</dbReference>
<dbReference type="GO" id="GO:0008270">
    <property type="term" value="F:zinc ion binding"/>
    <property type="evidence" value="ECO:0007669"/>
    <property type="project" value="UniProtKB-KW"/>
</dbReference>
<dbReference type="OrthoDB" id="1693600at2759"/>
<dbReference type="InterPro" id="IPR001878">
    <property type="entry name" value="Znf_CCHC"/>
</dbReference>
<dbReference type="EMBL" id="CABITT030000004">
    <property type="protein sequence ID" value="VVB00066.1"/>
    <property type="molecule type" value="Genomic_DNA"/>
</dbReference>
<dbReference type="AlphaFoldDB" id="A0A565BFW2"/>
<comment type="caution">
    <text evidence="4">The sequence shown here is derived from an EMBL/GenBank/DDBJ whole genome shotgun (WGS) entry which is preliminary data.</text>
</comment>
<evidence type="ECO:0000256" key="1">
    <source>
        <dbReference type="PROSITE-ProRule" id="PRU00047"/>
    </source>
</evidence>
<evidence type="ECO:0000256" key="2">
    <source>
        <dbReference type="SAM" id="MobiDB-lite"/>
    </source>
</evidence>
<gene>
    <name evidence="4" type="ORF">ANE_LOCUS10510</name>
</gene>
<dbReference type="InterPro" id="IPR036875">
    <property type="entry name" value="Znf_CCHC_sf"/>
</dbReference>
<evidence type="ECO:0000313" key="4">
    <source>
        <dbReference type="EMBL" id="VVB00066.1"/>
    </source>
</evidence>
<keyword evidence="5" id="KW-1185">Reference proteome</keyword>
<dbReference type="Pfam" id="PF00098">
    <property type="entry name" value="zf-CCHC"/>
    <property type="match status" value="1"/>
</dbReference>
<protein>
    <recommendedName>
        <fullName evidence="3">CCHC-type domain-containing protein</fullName>
    </recommendedName>
</protein>
<keyword evidence="1" id="KW-0862">Zinc</keyword>
<accession>A0A565BFW2</accession>
<evidence type="ECO:0000313" key="5">
    <source>
        <dbReference type="Proteomes" id="UP000489600"/>
    </source>
</evidence>